<keyword evidence="1" id="KW-0479">Metal-binding</keyword>
<evidence type="ECO:0000256" key="5">
    <source>
        <dbReference type="PROSITE-ProRule" id="PRU00042"/>
    </source>
</evidence>
<feature type="domain" description="C2H2-type" evidence="7">
    <location>
        <begin position="496"/>
        <end position="523"/>
    </location>
</feature>
<feature type="domain" description="C2H2-type" evidence="7">
    <location>
        <begin position="684"/>
        <end position="711"/>
    </location>
</feature>
<evidence type="ECO:0000313" key="9">
    <source>
        <dbReference type="RefSeq" id="XP_005096546.1"/>
    </source>
</evidence>
<dbReference type="Gene3D" id="3.30.160.60">
    <property type="entry name" value="Classic Zinc Finger"/>
    <property type="match status" value="5"/>
</dbReference>
<organism evidence="8 9">
    <name type="scientific">Aplysia californica</name>
    <name type="common">California sea hare</name>
    <dbReference type="NCBI Taxonomy" id="6500"/>
    <lineage>
        <taxon>Eukaryota</taxon>
        <taxon>Metazoa</taxon>
        <taxon>Spiralia</taxon>
        <taxon>Lophotrochozoa</taxon>
        <taxon>Mollusca</taxon>
        <taxon>Gastropoda</taxon>
        <taxon>Heterobranchia</taxon>
        <taxon>Euthyneura</taxon>
        <taxon>Tectipleura</taxon>
        <taxon>Aplysiida</taxon>
        <taxon>Aplysioidea</taxon>
        <taxon>Aplysiidae</taxon>
        <taxon>Aplysia</taxon>
    </lineage>
</organism>
<feature type="compositionally biased region" description="Basic and acidic residues" evidence="6">
    <location>
        <begin position="164"/>
        <end position="174"/>
    </location>
</feature>
<dbReference type="GeneID" id="101862406"/>
<dbReference type="SMART" id="SM00355">
    <property type="entry name" value="ZnF_C2H2"/>
    <property type="match status" value="9"/>
</dbReference>
<feature type="domain" description="C2H2-type" evidence="7">
    <location>
        <begin position="656"/>
        <end position="683"/>
    </location>
</feature>
<feature type="domain" description="C2H2-type" evidence="7">
    <location>
        <begin position="712"/>
        <end position="734"/>
    </location>
</feature>
<feature type="region of interest" description="Disordered" evidence="6">
    <location>
        <begin position="164"/>
        <end position="223"/>
    </location>
</feature>
<evidence type="ECO:0000259" key="7">
    <source>
        <dbReference type="PROSITE" id="PS50157"/>
    </source>
</evidence>
<feature type="compositionally biased region" description="Low complexity" evidence="6">
    <location>
        <begin position="193"/>
        <end position="217"/>
    </location>
</feature>
<accession>A0ABM0JLJ6</accession>
<keyword evidence="4" id="KW-0862">Zinc</keyword>
<dbReference type="PROSITE" id="PS50157">
    <property type="entry name" value="ZINC_FINGER_C2H2_2"/>
    <property type="match status" value="7"/>
</dbReference>
<dbReference type="RefSeq" id="XP_005096546.1">
    <property type="nucleotide sequence ID" value="XM_005096489.3"/>
</dbReference>
<evidence type="ECO:0000256" key="4">
    <source>
        <dbReference type="ARBA" id="ARBA00022833"/>
    </source>
</evidence>
<proteinExistence type="predicted"/>
<protein>
    <submittedName>
        <fullName evidence="9">Zinc finger protein 616</fullName>
    </submittedName>
</protein>
<evidence type="ECO:0000313" key="8">
    <source>
        <dbReference type="Proteomes" id="UP000694888"/>
    </source>
</evidence>
<feature type="domain" description="C2H2-type" evidence="7">
    <location>
        <begin position="595"/>
        <end position="622"/>
    </location>
</feature>
<keyword evidence="2" id="KW-0677">Repeat</keyword>
<evidence type="ECO:0000256" key="2">
    <source>
        <dbReference type="ARBA" id="ARBA00022737"/>
    </source>
</evidence>
<feature type="domain" description="C2H2-type" evidence="7">
    <location>
        <begin position="527"/>
        <end position="554"/>
    </location>
</feature>
<gene>
    <name evidence="9" type="primary">LOC101862406</name>
</gene>
<dbReference type="SUPFAM" id="SSF57667">
    <property type="entry name" value="beta-beta-alpha zinc fingers"/>
    <property type="match status" value="3"/>
</dbReference>
<dbReference type="Pfam" id="PF00096">
    <property type="entry name" value="zf-C2H2"/>
    <property type="match status" value="3"/>
</dbReference>
<dbReference type="Proteomes" id="UP000694888">
    <property type="component" value="Unplaced"/>
</dbReference>
<dbReference type="InterPro" id="IPR013087">
    <property type="entry name" value="Znf_C2H2_type"/>
</dbReference>
<dbReference type="PANTHER" id="PTHR24381:SF450">
    <property type="entry name" value="GASTRULA ZINC FINGER PROTEIN XLCGF26.1-LIKE-RELATED"/>
    <property type="match status" value="1"/>
</dbReference>
<evidence type="ECO:0000256" key="1">
    <source>
        <dbReference type="ARBA" id="ARBA00022723"/>
    </source>
</evidence>
<keyword evidence="8" id="KW-1185">Reference proteome</keyword>
<evidence type="ECO:0000256" key="3">
    <source>
        <dbReference type="ARBA" id="ARBA00022771"/>
    </source>
</evidence>
<dbReference type="Pfam" id="PF13912">
    <property type="entry name" value="zf-C2H2_6"/>
    <property type="match status" value="2"/>
</dbReference>
<feature type="region of interest" description="Disordered" evidence="6">
    <location>
        <begin position="396"/>
        <end position="437"/>
    </location>
</feature>
<keyword evidence="3 5" id="KW-0863">Zinc-finger</keyword>
<dbReference type="PROSITE" id="PS00028">
    <property type="entry name" value="ZINC_FINGER_C2H2_1"/>
    <property type="match status" value="5"/>
</dbReference>
<evidence type="ECO:0000256" key="6">
    <source>
        <dbReference type="SAM" id="MobiDB-lite"/>
    </source>
</evidence>
<sequence>MEGDQPDSQQASGAPQPQATVVIATPQEELIVRPLHNQSQAQTGAIIVKVNPQTGFTSSSKLKSLLPKGLVSNFSKAGVTSLPFRDVHDANIDPDLVNSLISSPELLNPALRNKSSQPVLSSSSSSQAAVETASQVVRSEGIEHILQNFGGNVLTLPFSEDSKDCAQDQAKENLSHPIGDEGQDTSEGQTALKNDNSDASVNVDKDSSSSSQQASFSFDEKEQDSDVIRKTMVEAFVKMVVCRKVTVQRVHAKTGQVLDTNVKTEEEDPVILGVDCVETTEDLASSSSATETKGTSANDLSTTKWNASLDGGLKFLSAVSESRQKIGKSLIKDKLIKSALQSSSLSKIPASVNKDTSIDFSKAEESFTLKVSRSTTNKPEVKTEIKEESDFEWDEDLNDDSEDFVPNSSVTTRRTSSITTRNQKTTTGFSSSLSSKEDSKSDSVILLPKKRGRKRKWDNALGLSSNLRRCQFCSKLFKSVQACAKHMKKGECISSVFCFICSKALNDERELEEHLSSHRNESKSSSYSCEDCHREYRTKAGYLKHFRMGTCQKRKSYEDGSTGEFLCDICESRFSSEDYLKLHRYKVHENPRDTHDCPDCGRKFYSYAGFQKHRNTKSCTEPLKCHICGKTYSNKAKESFKIHMKHHKSEVTGLTFNCEECGRAYMTQMALNKHKLSHTGVKPYKCETCGKEFSMRYMVKDHARMHTGERPFLCSLCGSAFSNKGHLGRHLRSHENGTLLKRGRPKKIREPQENLPQETELKMIDLRDALQGFDGQSIQVVDGQVFDAQGNSTPMIIQADNNTIIIAEGWPEAAGANPTVGLDGTHEIVNVTNNIVPNLSV</sequence>
<name>A0ABM0JLJ6_APLCA</name>
<reference evidence="9" key="1">
    <citation type="submission" date="2025-08" db="UniProtKB">
        <authorList>
            <consortium name="RefSeq"/>
        </authorList>
    </citation>
    <scope>IDENTIFICATION</scope>
</reference>
<dbReference type="InterPro" id="IPR036236">
    <property type="entry name" value="Znf_C2H2_sf"/>
</dbReference>
<feature type="compositionally biased region" description="Low complexity" evidence="6">
    <location>
        <begin position="408"/>
        <end position="421"/>
    </location>
</feature>
<dbReference type="PANTHER" id="PTHR24381">
    <property type="entry name" value="ZINC FINGER PROTEIN"/>
    <property type="match status" value="1"/>
</dbReference>
<feature type="domain" description="C2H2-type" evidence="7">
    <location>
        <begin position="565"/>
        <end position="593"/>
    </location>
</feature>